<protein>
    <submittedName>
        <fullName evidence="2">GNAT family N-acetyltransferase</fullName>
    </submittedName>
</protein>
<dbReference type="RefSeq" id="WP_209558280.1">
    <property type="nucleotide sequence ID" value="NZ_JAEDXU010000008.1"/>
</dbReference>
<dbReference type="InterPro" id="IPR000182">
    <property type="entry name" value="GNAT_dom"/>
</dbReference>
<accession>A0ABS4CMR9</accession>
<proteinExistence type="predicted"/>
<keyword evidence="3" id="KW-1185">Reference proteome</keyword>
<evidence type="ECO:0000259" key="1">
    <source>
        <dbReference type="PROSITE" id="PS51186"/>
    </source>
</evidence>
<dbReference type="InterPro" id="IPR016181">
    <property type="entry name" value="Acyl_CoA_acyltransferase"/>
</dbReference>
<dbReference type="EMBL" id="JAEDXU010000008">
    <property type="protein sequence ID" value="MBP1047498.1"/>
    <property type="molecule type" value="Genomic_DNA"/>
</dbReference>
<name>A0ABS4CMR9_9ENTE</name>
<dbReference type="SUPFAM" id="SSF55729">
    <property type="entry name" value="Acyl-CoA N-acyltransferases (Nat)"/>
    <property type="match status" value="1"/>
</dbReference>
<comment type="caution">
    <text evidence="2">The sequence shown here is derived from an EMBL/GenBank/DDBJ whole genome shotgun (WGS) entry which is preliminary data.</text>
</comment>
<evidence type="ECO:0000313" key="2">
    <source>
        <dbReference type="EMBL" id="MBP1047498.1"/>
    </source>
</evidence>
<dbReference type="CDD" id="cd04301">
    <property type="entry name" value="NAT_SF"/>
    <property type="match status" value="1"/>
</dbReference>
<dbReference type="Gene3D" id="3.40.630.30">
    <property type="match status" value="1"/>
</dbReference>
<dbReference type="Proteomes" id="UP000673375">
    <property type="component" value="Unassembled WGS sequence"/>
</dbReference>
<sequence>MGMNPEQIEKNELYYYGLVNEEQRSEQVNRYSNTLVPQMYDHNFFYIKEPQLVSEWSTAMKEIAAEQKFLKLFGSIVSEQQQAKWKVPMMEGYDYSEEQLVYMSLVDPEALNKSQTEITYRKAATEQDVQLYRDFAFADAENISLSFAKEKDELIRWLYQSAFVDFYIAVVNDKVVGSVDIYKLQNYYKVENVYVDEAYRKQGIAGTLIKTAVQERADKRLGAGLTTDVGGMALSLYKKLGFAETAFSVNHLFTKPVESVSN</sequence>
<gene>
    <name evidence="2" type="ORF">I6N96_14525</name>
</gene>
<dbReference type="Pfam" id="PF13508">
    <property type="entry name" value="Acetyltransf_7"/>
    <property type="match status" value="1"/>
</dbReference>
<reference evidence="2 3" key="1">
    <citation type="submission" date="2020-12" db="EMBL/GenBank/DDBJ databases">
        <title>Vagococcus allomyrinae sp. nov. and Enterococcus lavae sp. nov., isolated from the larvae of Allomyrina dichotoma.</title>
        <authorList>
            <person name="Lee S.D."/>
        </authorList>
    </citation>
    <scope>NUCLEOTIDE SEQUENCE [LARGE SCALE GENOMIC DNA]</scope>
    <source>
        <strain evidence="2 3">BWM-S5</strain>
    </source>
</reference>
<feature type="domain" description="N-acetyltransferase" evidence="1">
    <location>
        <begin position="118"/>
        <end position="262"/>
    </location>
</feature>
<organism evidence="2 3">
    <name type="scientific">Enterococcus larvae</name>
    <dbReference type="NCBI Taxonomy" id="2794352"/>
    <lineage>
        <taxon>Bacteria</taxon>
        <taxon>Bacillati</taxon>
        <taxon>Bacillota</taxon>
        <taxon>Bacilli</taxon>
        <taxon>Lactobacillales</taxon>
        <taxon>Enterococcaceae</taxon>
        <taxon>Enterococcus</taxon>
    </lineage>
</organism>
<evidence type="ECO:0000313" key="3">
    <source>
        <dbReference type="Proteomes" id="UP000673375"/>
    </source>
</evidence>
<dbReference type="PROSITE" id="PS51186">
    <property type="entry name" value="GNAT"/>
    <property type="match status" value="1"/>
</dbReference>